<dbReference type="Proteomes" id="UP001190700">
    <property type="component" value="Unassembled WGS sequence"/>
</dbReference>
<dbReference type="EMBL" id="LGRX02014000">
    <property type="protein sequence ID" value="KAK3265320.1"/>
    <property type="molecule type" value="Genomic_DNA"/>
</dbReference>
<evidence type="ECO:0000313" key="3">
    <source>
        <dbReference type="Proteomes" id="UP001190700"/>
    </source>
</evidence>
<name>A0AAE0FTG1_9CHLO</name>
<dbReference type="AlphaFoldDB" id="A0AAE0FTG1"/>
<keyword evidence="3" id="KW-1185">Reference proteome</keyword>
<gene>
    <name evidence="2" type="ORF">CYMTET_25986</name>
</gene>
<feature type="region of interest" description="Disordered" evidence="1">
    <location>
        <begin position="57"/>
        <end position="79"/>
    </location>
</feature>
<evidence type="ECO:0000313" key="2">
    <source>
        <dbReference type="EMBL" id="KAK3265320.1"/>
    </source>
</evidence>
<organism evidence="2 3">
    <name type="scientific">Cymbomonas tetramitiformis</name>
    <dbReference type="NCBI Taxonomy" id="36881"/>
    <lineage>
        <taxon>Eukaryota</taxon>
        <taxon>Viridiplantae</taxon>
        <taxon>Chlorophyta</taxon>
        <taxon>Pyramimonadophyceae</taxon>
        <taxon>Pyramimonadales</taxon>
        <taxon>Pyramimonadaceae</taxon>
        <taxon>Cymbomonas</taxon>
    </lineage>
</organism>
<accession>A0AAE0FTG1</accession>
<comment type="caution">
    <text evidence="2">The sequence shown here is derived from an EMBL/GenBank/DDBJ whole genome shotgun (WGS) entry which is preliminary data.</text>
</comment>
<protein>
    <submittedName>
        <fullName evidence="2">Uncharacterized protein</fullName>
    </submittedName>
</protein>
<reference evidence="2 3" key="1">
    <citation type="journal article" date="2015" name="Genome Biol. Evol.">
        <title>Comparative Genomics of a Bacterivorous Green Alga Reveals Evolutionary Causalities and Consequences of Phago-Mixotrophic Mode of Nutrition.</title>
        <authorList>
            <person name="Burns J.A."/>
            <person name="Paasch A."/>
            <person name="Narechania A."/>
            <person name="Kim E."/>
        </authorList>
    </citation>
    <scope>NUCLEOTIDE SEQUENCE [LARGE SCALE GENOMIC DNA]</scope>
    <source>
        <strain evidence="2 3">PLY_AMNH</strain>
    </source>
</reference>
<sequence>MCDELSACSFDITVGGAASALGKYAAYCQPVDTSMGGFRVGGAADGVASFTDVKIGGEHVGTTETPPPPPLSGDGVGDTADDHVYPASDLVHFDNQTFANIIAKGPLAVQHEEVHLHHAWMIDNNGDNNTLLDDSESDEDAALSPHGTDSCLHRCGIILLVCDSSTPHRPGTRWCSDGLVRQHAGRRGN</sequence>
<proteinExistence type="predicted"/>
<evidence type="ECO:0000256" key="1">
    <source>
        <dbReference type="SAM" id="MobiDB-lite"/>
    </source>
</evidence>